<dbReference type="Proteomes" id="UP001212326">
    <property type="component" value="Chromosome"/>
</dbReference>
<dbReference type="RefSeq" id="WP_270081329.1">
    <property type="nucleotide sequence ID" value="NZ_CP115300.1"/>
</dbReference>
<sequence>MSGGGGSDLRRGLEALKIFQKRVNDALRKFDDSPGSSSSIAQHAISRASFSGTQIPFSEAADLHGQYERVHARLTNLSQSLSLHIEALKLAVQAADAGYDNVEEDVRQRFWAIQTQLNREHQQAVADEQTQKSAPGQKTNKSNQGGGY</sequence>
<keyword evidence="3" id="KW-1185">Reference proteome</keyword>
<gene>
    <name evidence="2" type="ORF">O1G22_11865</name>
</gene>
<reference evidence="2 3" key="1">
    <citation type="submission" date="2022-12" db="EMBL/GenBank/DDBJ databases">
        <authorList>
            <person name="Mo P."/>
        </authorList>
    </citation>
    <scope>NUCLEOTIDE SEQUENCE [LARGE SCALE GENOMIC DNA]</scope>
    <source>
        <strain evidence="2 3">HUAS 2-6</strain>
    </source>
</reference>
<name>A0ABY7NZ63_9ACTN</name>
<feature type="region of interest" description="Disordered" evidence="1">
    <location>
        <begin position="120"/>
        <end position="148"/>
    </location>
</feature>
<organism evidence="2 3">
    <name type="scientific">Streptomyces camelliae</name>
    <dbReference type="NCBI Taxonomy" id="3004093"/>
    <lineage>
        <taxon>Bacteria</taxon>
        <taxon>Bacillati</taxon>
        <taxon>Actinomycetota</taxon>
        <taxon>Actinomycetes</taxon>
        <taxon>Kitasatosporales</taxon>
        <taxon>Streptomycetaceae</taxon>
        <taxon>Streptomyces</taxon>
    </lineage>
</organism>
<evidence type="ECO:0000313" key="3">
    <source>
        <dbReference type="Proteomes" id="UP001212326"/>
    </source>
</evidence>
<accession>A0ABY7NZ63</accession>
<evidence type="ECO:0000313" key="2">
    <source>
        <dbReference type="EMBL" id="WBO63472.1"/>
    </source>
</evidence>
<proteinExistence type="predicted"/>
<protein>
    <submittedName>
        <fullName evidence="2">Uncharacterized protein</fullName>
    </submittedName>
</protein>
<feature type="compositionally biased region" description="Polar residues" evidence="1">
    <location>
        <begin position="131"/>
        <end position="148"/>
    </location>
</feature>
<evidence type="ECO:0000256" key="1">
    <source>
        <dbReference type="SAM" id="MobiDB-lite"/>
    </source>
</evidence>
<dbReference type="EMBL" id="CP115300">
    <property type="protein sequence ID" value="WBO63472.1"/>
    <property type="molecule type" value="Genomic_DNA"/>
</dbReference>